<dbReference type="PANTHER" id="PTHR10696:SF56">
    <property type="entry name" value="TAUD_TFDA-LIKE DOMAIN-CONTAINING PROTEIN"/>
    <property type="match status" value="1"/>
</dbReference>
<dbReference type="GO" id="GO:0016491">
    <property type="term" value="F:oxidoreductase activity"/>
    <property type="evidence" value="ECO:0007669"/>
    <property type="project" value="UniProtKB-KW"/>
</dbReference>
<keyword evidence="4" id="KW-0045">Antibiotic biosynthesis</keyword>
<accession>A0A9W6US03</accession>
<dbReference type="AlphaFoldDB" id="A0A9W6US03"/>
<organism evidence="6 7">
    <name type="scientific">Kitasatospora phosalacinea</name>
    <dbReference type="NCBI Taxonomy" id="2065"/>
    <lineage>
        <taxon>Bacteria</taxon>
        <taxon>Bacillati</taxon>
        <taxon>Actinomycetota</taxon>
        <taxon>Actinomycetes</taxon>
        <taxon>Kitasatosporales</taxon>
        <taxon>Streptomycetaceae</taxon>
        <taxon>Kitasatospora</taxon>
    </lineage>
</organism>
<evidence type="ECO:0000313" key="6">
    <source>
        <dbReference type="EMBL" id="GLW58063.1"/>
    </source>
</evidence>
<proteinExistence type="predicted"/>
<dbReference type="Proteomes" id="UP001165143">
    <property type="component" value="Unassembled WGS sequence"/>
</dbReference>
<dbReference type="PANTHER" id="PTHR10696">
    <property type="entry name" value="GAMMA-BUTYROBETAINE HYDROXYLASE-RELATED"/>
    <property type="match status" value="1"/>
</dbReference>
<dbReference type="EMBL" id="BSRX01000046">
    <property type="protein sequence ID" value="GLW58063.1"/>
    <property type="molecule type" value="Genomic_DNA"/>
</dbReference>
<name>A0A9W6US03_9ACTN</name>
<keyword evidence="3" id="KW-0408">Iron</keyword>
<dbReference type="SUPFAM" id="SSF51197">
    <property type="entry name" value="Clavaminate synthase-like"/>
    <property type="match status" value="1"/>
</dbReference>
<dbReference type="Gene3D" id="3.60.130.10">
    <property type="entry name" value="Clavaminate synthase-like"/>
    <property type="match status" value="1"/>
</dbReference>
<evidence type="ECO:0000313" key="7">
    <source>
        <dbReference type="Proteomes" id="UP001165143"/>
    </source>
</evidence>
<dbReference type="InterPro" id="IPR003819">
    <property type="entry name" value="TauD/TfdA-like"/>
</dbReference>
<reference evidence="6" key="1">
    <citation type="submission" date="2023-02" db="EMBL/GenBank/DDBJ databases">
        <title>Kitasatospora phosalacinea NBRC 14362.</title>
        <authorList>
            <person name="Ichikawa N."/>
            <person name="Sato H."/>
            <person name="Tonouchi N."/>
        </authorList>
    </citation>
    <scope>NUCLEOTIDE SEQUENCE</scope>
    <source>
        <strain evidence="6">NBRC 14362</strain>
    </source>
</reference>
<sequence>MNGLTPFALVTPGGAHEVRAVSERLREHGAVLLDGLHGRDGVRAVAELLMDPVLRHRDSGPDGLTALRDLGASIAGRSTFAGLGRGALAPHTDCTQAQDPPRLLLLACQQEGAVGGSSILVDGRRVLGDVLRLGSEVLAALSAPRAAYFGGVDGRFGPVLEPLGDGRWHLRHREDALARFSPDAVPHLPALREAVRRNAVTVRLRPGQALLVDNHRVLHGRSAFTGERLMLRALGAAAGWLELEPGFAAPSSSAA</sequence>
<dbReference type="GO" id="GO:0017000">
    <property type="term" value="P:antibiotic biosynthetic process"/>
    <property type="evidence" value="ECO:0007669"/>
    <property type="project" value="UniProtKB-KW"/>
</dbReference>
<keyword evidence="2" id="KW-0560">Oxidoreductase</keyword>
<dbReference type="InterPro" id="IPR050411">
    <property type="entry name" value="AlphaKG_dependent_hydroxylases"/>
</dbReference>
<evidence type="ECO:0000259" key="5">
    <source>
        <dbReference type="Pfam" id="PF02668"/>
    </source>
</evidence>
<evidence type="ECO:0000256" key="1">
    <source>
        <dbReference type="ARBA" id="ARBA00001954"/>
    </source>
</evidence>
<comment type="caution">
    <text evidence="6">The sequence shown here is derived from an EMBL/GenBank/DDBJ whole genome shotgun (WGS) entry which is preliminary data.</text>
</comment>
<gene>
    <name evidence="6" type="ORF">Kpho01_60740</name>
</gene>
<protein>
    <recommendedName>
        <fullName evidence="5">TauD/TfdA-like domain-containing protein</fullName>
    </recommendedName>
</protein>
<dbReference type="InterPro" id="IPR042098">
    <property type="entry name" value="TauD-like_sf"/>
</dbReference>
<comment type="cofactor">
    <cofactor evidence="1">
        <name>Fe(2+)</name>
        <dbReference type="ChEBI" id="CHEBI:29033"/>
    </cofactor>
</comment>
<evidence type="ECO:0000256" key="3">
    <source>
        <dbReference type="ARBA" id="ARBA00023004"/>
    </source>
</evidence>
<dbReference type="Pfam" id="PF02668">
    <property type="entry name" value="TauD"/>
    <property type="match status" value="1"/>
</dbReference>
<evidence type="ECO:0000256" key="2">
    <source>
        <dbReference type="ARBA" id="ARBA00023002"/>
    </source>
</evidence>
<feature type="domain" description="TauD/TfdA-like" evidence="5">
    <location>
        <begin position="17"/>
        <end position="233"/>
    </location>
</feature>
<evidence type="ECO:0000256" key="4">
    <source>
        <dbReference type="ARBA" id="ARBA00023194"/>
    </source>
</evidence>